<name>A0ABS2QE45_9BACI</name>
<gene>
    <name evidence="1" type="ORF">JOC77_000367</name>
</gene>
<evidence type="ECO:0000313" key="2">
    <source>
        <dbReference type="Proteomes" id="UP000823486"/>
    </source>
</evidence>
<evidence type="ECO:0000313" key="1">
    <source>
        <dbReference type="EMBL" id="MBM7690964.1"/>
    </source>
</evidence>
<protein>
    <submittedName>
        <fullName evidence="1">Uncharacterized protein</fullName>
    </submittedName>
</protein>
<organism evidence="1 2">
    <name type="scientific">Peribacillus deserti</name>
    <dbReference type="NCBI Taxonomy" id="673318"/>
    <lineage>
        <taxon>Bacteria</taxon>
        <taxon>Bacillati</taxon>
        <taxon>Bacillota</taxon>
        <taxon>Bacilli</taxon>
        <taxon>Bacillales</taxon>
        <taxon>Bacillaceae</taxon>
        <taxon>Peribacillus</taxon>
    </lineage>
</organism>
<comment type="caution">
    <text evidence="1">The sequence shown here is derived from an EMBL/GenBank/DDBJ whole genome shotgun (WGS) entry which is preliminary data.</text>
</comment>
<keyword evidence="2" id="KW-1185">Reference proteome</keyword>
<sequence length="56" mass="5687">MVPQVLFVIALLSLPVDCIEGHSLSAGGPGASSALNACGVSLKRKEEDGDFQGTSL</sequence>
<dbReference type="EMBL" id="JAFBFI010000001">
    <property type="protein sequence ID" value="MBM7690964.1"/>
    <property type="molecule type" value="Genomic_DNA"/>
</dbReference>
<dbReference type="Proteomes" id="UP000823486">
    <property type="component" value="Unassembled WGS sequence"/>
</dbReference>
<proteinExistence type="predicted"/>
<reference evidence="1 2" key="1">
    <citation type="submission" date="2021-01" db="EMBL/GenBank/DDBJ databases">
        <title>Genomic Encyclopedia of Type Strains, Phase IV (KMG-IV): sequencing the most valuable type-strain genomes for metagenomic binning, comparative biology and taxonomic classification.</title>
        <authorList>
            <person name="Goeker M."/>
        </authorList>
    </citation>
    <scope>NUCLEOTIDE SEQUENCE [LARGE SCALE GENOMIC DNA]</scope>
    <source>
        <strain evidence="1 2">DSM 105482</strain>
    </source>
</reference>
<accession>A0ABS2QE45</accession>